<evidence type="ECO:0008006" key="6">
    <source>
        <dbReference type="Google" id="ProtNLM"/>
    </source>
</evidence>
<dbReference type="EMBL" id="JAIXNE010000004">
    <property type="protein sequence ID" value="MCA6076918.1"/>
    <property type="molecule type" value="Genomic_DNA"/>
</dbReference>
<protein>
    <recommendedName>
        <fullName evidence="6">Lipoprotein</fullName>
    </recommendedName>
</protein>
<dbReference type="EMBL" id="JAIXNE010000003">
    <property type="protein sequence ID" value="MCA6075790.1"/>
    <property type="molecule type" value="Genomic_DNA"/>
</dbReference>
<dbReference type="Proteomes" id="UP001139409">
    <property type="component" value="Unassembled WGS sequence"/>
</dbReference>
<sequence>MKNVLFILIIAGLSACSSTPAPGYLDKDEWKSDRNGCMGYRSLFMQEHPDFIDALKGQSEETILLWLGKPDKNELYKRNQKFYIYLLDPGPDCGEGDSTSGMDLQIRFSATNRATEVMLYRR</sequence>
<accession>A0A9X1KVC8</accession>
<evidence type="ECO:0000256" key="1">
    <source>
        <dbReference type="SAM" id="SignalP"/>
    </source>
</evidence>
<proteinExistence type="predicted"/>
<evidence type="ECO:0000313" key="4">
    <source>
        <dbReference type="EMBL" id="MCA6076918.1"/>
    </source>
</evidence>
<dbReference type="EMBL" id="JAIXNE010000002">
    <property type="protein sequence ID" value="MCA6074613.1"/>
    <property type="molecule type" value="Genomic_DNA"/>
</dbReference>
<gene>
    <name evidence="2" type="ORF">LDX50_07015</name>
    <name evidence="3" type="ORF">LDX50_12985</name>
    <name evidence="4" type="ORF">LDX50_18705</name>
</gene>
<dbReference type="PROSITE" id="PS51257">
    <property type="entry name" value="PROKAR_LIPOPROTEIN"/>
    <property type="match status" value="1"/>
</dbReference>
<keyword evidence="5" id="KW-1185">Reference proteome</keyword>
<keyword evidence="1" id="KW-0732">Signal</keyword>
<dbReference type="AlphaFoldDB" id="A0A9X1KVC8"/>
<comment type="caution">
    <text evidence="2">The sequence shown here is derived from an EMBL/GenBank/DDBJ whole genome shotgun (WGS) entry which is preliminary data.</text>
</comment>
<organism evidence="2 5">
    <name type="scientific">Fulvivirga sedimenti</name>
    <dbReference type="NCBI Taxonomy" id="2879465"/>
    <lineage>
        <taxon>Bacteria</taxon>
        <taxon>Pseudomonadati</taxon>
        <taxon>Bacteroidota</taxon>
        <taxon>Cytophagia</taxon>
        <taxon>Cytophagales</taxon>
        <taxon>Fulvivirgaceae</taxon>
        <taxon>Fulvivirga</taxon>
    </lineage>
</organism>
<evidence type="ECO:0000313" key="2">
    <source>
        <dbReference type="EMBL" id="MCA6074613.1"/>
    </source>
</evidence>
<evidence type="ECO:0000313" key="5">
    <source>
        <dbReference type="Proteomes" id="UP001139409"/>
    </source>
</evidence>
<dbReference type="RefSeq" id="WP_225697727.1">
    <property type="nucleotide sequence ID" value="NZ_JAIXNE010000002.1"/>
</dbReference>
<feature type="signal peptide" evidence="1">
    <location>
        <begin position="1"/>
        <end position="23"/>
    </location>
</feature>
<name>A0A9X1KVC8_9BACT</name>
<evidence type="ECO:0000313" key="3">
    <source>
        <dbReference type="EMBL" id="MCA6075790.1"/>
    </source>
</evidence>
<reference evidence="2" key="1">
    <citation type="submission" date="2021-09" db="EMBL/GenBank/DDBJ databases">
        <title>Fulvivirga sp. isolated from coastal sediment.</title>
        <authorList>
            <person name="Yu H."/>
        </authorList>
    </citation>
    <scope>NUCLEOTIDE SEQUENCE</scope>
    <source>
        <strain evidence="2">1062</strain>
    </source>
</reference>
<feature type="chain" id="PRO_5041115812" description="Lipoprotein" evidence="1">
    <location>
        <begin position="24"/>
        <end position="122"/>
    </location>
</feature>